<sequence length="96" mass="11104">MSASMKNFHYKNHEHKNHGHAKTMRSVKIVGGKGHKSVSHYKKGKKVFTMKRPLTVVEIVTIRRGQFIPKLFSDMKHPNMKKGNKTRRNNMSAMSE</sequence>
<organism evidence="2">
    <name type="scientific">viral metagenome</name>
    <dbReference type="NCBI Taxonomy" id="1070528"/>
    <lineage>
        <taxon>unclassified sequences</taxon>
        <taxon>metagenomes</taxon>
        <taxon>organismal metagenomes</taxon>
    </lineage>
</organism>
<name>A0A6C0JJV6_9ZZZZ</name>
<feature type="compositionally biased region" description="Basic residues" evidence="1">
    <location>
        <begin position="8"/>
        <end position="24"/>
    </location>
</feature>
<reference evidence="2" key="1">
    <citation type="journal article" date="2020" name="Nature">
        <title>Giant virus diversity and host interactions through global metagenomics.</title>
        <authorList>
            <person name="Schulz F."/>
            <person name="Roux S."/>
            <person name="Paez-Espino D."/>
            <person name="Jungbluth S."/>
            <person name="Walsh D.A."/>
            <person name="Denef V.J."/>
            <person name="McMahon K.D."/>
            <person name="Konstantinidis K.T."/>
            <person name="Eloe-Fadrosh E.A."/>
            <person name="Kyrpides N.C."/>
            <person name="Woyke T."/>
        </authorList>
    </citation>
    <scope>NUCLEOTIDE SEQUENCE</scope>
    <source>
        <strain evidence="2">GVMAG-M-3300027708-5</strain>
    </source>
</reference>
<feature type="region of interest" description="Disordered" evidence="1">
    <location>
        <begin position="73"/>
        <end position="96"/>
    </location>
</feature>
<evidence type="ECO:0000313" key="2">
    <source>
        <dbReference type="EMBL" id="QHU05056.1"/>
    </source>
</evidence>
<dbReference type="AlphaFoldDB" id="A0A6C0JJV6"/>
<dbReference type="EMBL" id="MN740406">
    <property type="protein sequence ID" value="QHU05056.1"/>
    <property type="molecule type" value="Genomic_DNA"/>
</dbReference>
<protein>
    <submittedName>
        <fullName evidence="2">Uncharacterized protein</fullName>
    </submittedName>
</protein>
<feature type="compositionally biased region" description="Basic residues" evidence="1">
    <location>
        <begin position="78"/>
        <end position="88"/>
    </location>
</feature>
<proteinExistence type="predicted"/>
<feature type="region of interest" description="Disordered" evidence="1">
    <location>
        <begin position="1"/>
        <end position="24"/>
    </location>
</feature>
<evidence type="ECO:0000256" key="1">
    <source>
        <dbReference type="SAM" id="MobiDB-lite"/>
    </source>
</evidence>
<accession>A0A6C0JJV6</accession>